<evidence type="ECO:0000313" key="6">
    <source>
        <dbReference type="EMBL" id="ABM04742.1"/>
    </source>
</evidence>
<sequence>MTNISKKIKNVEQTIIQAAQRAGRNADQIQLLAVSKTKPVALIKEAYLAGLRHFGENYVQESIEKIQQIKLDTDFEQAVFWYFIGPLQSNKTRPVAENFDWVQSVERLKIAQRLNDQRPDHLPKLNVCLQVNISGEQSKSGTTLLQVIELASQVNNLPRLTLRGIMAIPEKTDDQLRLEKQFNELHNIYLHLQQLYPQVDTLSMGMSGDLEKAIACGSTMVRIGTDIFGSRG</sequence>
<dbReference type="PANTHER" id="PTHR10146:SF14">
    <property type="entry name" value="PYRIDOXAL PHOSPHATE HOMEOSTASIS PROTEIN"/>
    <property type="match status" value="1"/>
</dbReference>
<comment type="similarity">
    <text evidence="2 4">Belongs to the pyridoxal phosphate-binding protein YggS/PROSC family.</text>
</comment>
<evidence type="ECO:0000256" key="1">
    <source>
        <dbReference type="ARBA" id="ARBA00022898"/>
    </source>
</evidence>
<accession>A1SZ27</accession>
<dbReference type="STRING" id="357804.Ping_3040"/>
<dbReference type="eggNOG" id="COG0325">
    <property type="taxonomic scope" value="Bacteria"/>
</dbReference>
<evidence type="ECO:0000256" key="2">
    <source>
        <dbReference type="HAMAP-Rule" id="MF_02087"/>
    </source>
</evidence>
<dbReference type="HOGENOM" id="CLU_059988_0_1_6"/>
<dbReference type="KEGG" id="pin:Ping_3040"/>
<dbReference type="Gene3D" id="3.20.20.10">
    <property type="entry name" value="Alanine racemase"/>
    <property type="match status" value="1"/>
</dbReference>
<feature type="modified residue" description="N6-(pyridoxal phosphate)lysine" evidence="2 3">
    <location>
        <position position="36"/>
    </location>
</feature>
<dbReference type="PANTHER" id="PTHR10146">
    <property type="entry name" value="PROLINE SYNTHETASE CO-TRANSCRIBED BACTERIAL HOMOLOG PROTEIN"/>
    <property type="match status" value="1"/>
</dbReference>
<evidence type="ECO:0000256" key="4">
    <source>
        <dbReference type="RuleBase" id="RU004514"/>
    </source>
</evidence>
<keyword evidence="7" id="KW-1185">Reference proteome</keyword>
<evidence type="ECO:0000256" key="3">
    <source>
        <dbReference type="PIRSR" id="PIRSR004848-1"/>
    </source>
</evidence>
<gene>
    <name evidence="6" type="ordered locus">Ping_3040</name>
</gene>
<dbReference type="OrthoDB" id="9804072at2"/>
<dbReference type="InterPro" id="IPR029066">
    <property type="entry name" value="PLP-binding_barrel"/>
</dbReference>
<name>A1SZ27_PSYIN</name>
<dbReference type="FunFam" id="3.20.20.10:FF:000018">
    <property type="entry name" value="Pyridoxal phosphate homeostasis protein"/>
    <property type="match status" value="1"/>
</dbReference>
<dbReference type="NCBIfam" id="TIGR00044">
    <property type="entry name" value="YggS family pyridoxal phosphate-dependent enzyme"/>
    <property type="match status" value="1"/>
</dbReference>
<dbReference type="AlphaFoldDB" id="A1SZ27"/>
<comment type="function">
    <text evidence="2">Pyridoxal 5'-phosphate (PLP)-binding protein, which is involved in PLP homeostasis.</text>
</comment>
<dbReference type="CDD" id="cd06824">
    <property type="entry name" value="PLPDE_III_Yggs_like"/>
    <property type="match status" value="1"/>
</dbReference>
<evidence type="ECO:0000313" key="7">
    <source>
        <dbReference type="Proteomes" id="UP000000639"/>
    </source>
</evidence>
<feature type="domain" description="Alanine racemase N-terminal" evidence="5">
    <location>
        <begin position="21"/>
        <end position="230"/>
    </location>
</feature>
<dbReference type="PIRSF" id="PIRSF004848">
    <property type="entry name" value="YBL036c_PLPDEIII"/>
    <property type="match status" value="1"/>
</dbReference>
<dbReference type="HAMAP" id="MF_02087">
    <property type="entry name" value="PLP_homeostasis"/>
    <property type="match status" value="1"/>
</dbReference>
<dbReference type="EMBL" id="CP000510">
    <property type="protein sequence ID" value="ABM04742.1"/>
    <property type="molecule type" value="Genomic_DNA"/>
</dbReference>
<organism evidence="6 7">
    <name type="scientific">Psychromonas ingrahamii (strain DSM 17664 / CCUG 51855 / 37)</name>
    <dbReference type="NCBI Taxonomy" id="357804"/>
    <lineage>
        <taxon>Bacteria</taxon>
        <taxon>Pseudomonadati</taxon>
        <taxon>Pseudomonadota</taxon>
        <taxon>Gammaproteobacteria</taxon>
        <taxon>Alteromonadales</taxon>
        <taxon>Psychromonadaceae</taxon>
        <taxon>Psychromonas</taxon>
    </lineage>
</organism>
<reference evidence="6 7" key="1">
    <citation type="submission" date="2007-01" db="EMBL/GenBank/DDBJ databases">
        <title>Complete sequence of Psychromonas ingrahamii 37.</title>
        <authorList>
            <consortium name="US DOE Joint Genome Institute"/>
            <person name="Copeland A."/>
            <person name="Lucas S."/>
            <person name="Lapidus A."/>
            <person name="Barry K."/>
            <person name="Detter J.C."/>
            <person name="Glavina del Rio T."/>
            <person name="Hammon N."/>
            <person name="Israni S."/>
            <person name="Dalin E."/>
            <person name="Tice H."/>
            <person name="Pitluck S."/>
            <person name="Thompson L.S."/>
            <person name="Brettin T."/>
            <person name="Bruce D."/>
            <person name="Han C."/>
            <person name="Tapia R."/>
            <person name="Schmutz J."/>
            <person name="Larimer F."/>
            <person name="Land M."/>
            <person name="Hauser L."/>
            <person name="Kyrpides N."/>
            <person name="Ivanova N."/>
            <person name="Staley J."/>
            <person name="Richardson P."/>
        </authorList>
    </citation>
    <scope>NUCLEOTIDE SEQUENCE [LARGE SCALE GENOMIC DNA]</scope>
    <source>
        <strain evidence="6 7">37</strain>
    </source>
</reference>
<dbReference type="SUPFAM" id="SSF51419">
    <property type="entry name" value="PLP-binding barrel"/>
    <property type="match status" value="1"/>
</dbReference>
<evidence type="ECO:0000259" key="5">
    <source>
        <dbReference type="Pfam" id="PF01168"/>
    </source>
</evidence>
<keyword evidence="1 2" id="KW-0663">Pyridoxal phosphate</keyword>
<protein>
    <recommendedName>
        <fullName evidence="2">Pyridoxal phosphate homeostasis protein</fullName>
        <shortName evidence="2">PLP homeostasis protein</shortName>
    </recommendedName>
</protein>
<dbReference type="Proteomes" id="UP000000639">
    <property type="component" value="Chromosome"/>
</dbReference>
<dbReference type="InterPro" id="IPR001608">
    <property type="entry name" value="Ala_racemase_N"/>
</dbReference>
<dbReference type="RefSeq" id="WP_011771296.1">
    <property type="nucleotide sequence ID" value="NC_008709.1"/>
</dbReference>
<dbReference type="GO" id="GO:0030170">
    <property type="term" value="F:pyridoxal phosphate binding"/>
    <property type="evidence" value="ECO:0007669"/>
    <property type="project" value="UniProtKB-UniRule"/>
</dbReference>
<dbReference type="InterPro" id="IPR011078">
    <property type="entry name" value="PyrdxlP_homeostasis"/>
</dbReference>
<comment type="cofactor">
    <cofactor evidence="3">
        <name>pyridoxal 5'-phosphate</name>
        <dbReference type="ChEBI" id="CHEBI:597326"/>
    </cofactor>
</comment>
<dbReference type="Pfam" id="PF01168">
    <property type="entry name" value="Ala_racemase_N"/>
    <property type="match status" value="1"/>
</dbReference>
<proteinExistence type="inferred from homology"/>